<evidence type="ECO:0000256" key="2">
    <source>
        <dbReference type="ARBA" id="ARBA00001965"/>
    </source>
</evidence>
<reference evidence="10" key="2">
    <citation type="journal article" date="2021" name="PeerJ">
        <title>Extensive microbial diversity within the chicken gut microbiome revealed by metagenomics and culture.</title>
        <authorList>
            <person name="Gilroy R."/>
            <person name="Ravi A."/>
            <person name="Getino M."/>
            <person name="Pursley I."/>
            <person name="Horton D.L."/>
            <person name="Alikhan N.F."/>
            <person name="Baker D."/>
            <person name="Gharbi K."/>
            <person name="Hall N."/>
            <person name="Watson M."/>
            <person name="Adriaenssens E.M."/>
            <person name="Foster-Nyarko E."/>
            <person name="Jarju S."/>
            <person name="Secka A."/>
            <person name="Antonio M."/>
            <person name="Oren A."/>
            <person name="Chaudhuri R.R."/>
            <person name="La Ragione R."/>
            <person name="Hildebrand F."/>
            <person name="Pallen M.J."/>
        </authorList>
    </citation>
    <scope>NUCLEOTIDE SEQUENCE</scope>
    <source>
        <strain evidence="10">ChiW13-3771</strain>
    </source>
</reference>
<dbReference type="InterPro" id="IPR012349">
    <property type="entry name" value="Split_barrel_FMN-bd"/>
</dbReference>
<dbReference type="GO" id="GO:0016646">
    <property type="term" value="F:oxidoreductase activity, acting on the CH-NH group of donors, NAD or NADP as acceptor"/>
    <property type="evidence" value="ECO:0007669"/>
    <property type="project" value="UniProtKB-ARBA"/>
</dbReference>
<dbReference type="Pfam" id="PF19583">
    <property type="entry name" value="ODP"/>
    <property type="match status" value="1"/>
</dbReference>
<evidence type="ECO:0000256" key="1">
    <source>
        <dbReference type="ARBA" id="ARBA00001962"/>
    </source>
</evidence>
<dbReference type="InterPro" id="IPR036866">
    <property type="entry name" value="RibonucZ/Hydroxyglut_hydro"/>
</dbReference>
<dbReference type="Gene3D" id="2.20.28.10">
    <property type="match status" value="1"/>
</dbReference>
<keyword evidence="5" id="KW-0813">Transport</keyword>
<dbReference type="Gene3D" id="2.30.110.10">
    <property type="entry name" value="Electron Transport, Fmn-binding Protein, Chain A"/>
    <property type="match status" value="1"/>
</dbReference>
<dbReference type="InterPro" id="IPR008254">
    <property type="entry name" value="Flavodoxin/NO_synth"/>
</dbReference>
<dbReference type="CDD" id="cd00350">
    <property type="entry name" value="rubredoxin_like"/>
    <property type="match status" value="1"/>
</dbReference>
<dbReference type="PANTHER" id="PTHR32145:SF20">
    <property type="entry name" value="FLAVOPROTEIN"/>
    <property type="match status" value="1"/>
</dbReference>
<evidence type="ECO:0000256" key="6">
    <source>
        <dbReference type="ARBA" id="ARBA00022982"/>
    </source>
</evidence>
<evidence type="ECO:0000256" key="3">
    <source>
        <dbReference type="ARBA" id="ARBA00006098"/>
    </source>
</evidence>
<dbReference type="SUPFAM" id="SSF56281">
    <property type="entry name" value="Metallo-hydrolase/oxidoreductase"/>
    <property type="match status" value="1"/>
</dbReference>
<evidence type="ECO:0000256" key="7">
    <source>
        <dbReference type="ARBA" id="ARBA00025633"/>
    </source>
</evidence>
<dbReference type="InterPro" id="IPR002563">
    <property type="entry name" value="Flavin_Rdtase-like_dom"/>
</dbReference>
<dbReference type="PANTHER" id="PTHR32145">
    <property type="entry name" value="DIFLAVIN FLAVOPROTEIN A 2-RELATED"/>
    <property type="match status" value="1"/>
</dbReference>
<dbReference type="EMBL" id="DVHN01000002">
    <property type="protein sequence ID" value="HIR87444.1"/>
    <property type="molecule type" value="Genomic_DNA"/>
</dbReference>
<comment type="cofactor">
    <cofactor evidence="2">
        <name>Fe(3+)</name>
        <dbReference type="ChEBI" id="CHEBI:29034"/>
    </cofactor>
</comment>
<dbReference type="InterPro" id="IPR051285">
    <property type="entry name" value="NADH_oxidoreductase_modular"/>
</dbReference>
<dbReference type="SUPFAM" id="SSF52218">
    <property type="entry name" value="Flavoproteins"/>
    <property type="match status" value="1"/>
</dbReference>
<dbReference type="SUPFAM" id="SSF57802">
    <property type="entry name" value="Rubredoxin-like"/>
    <property type="match status" value="1"/>
</dbReference>
<dbReference type="PROSITE" id="PS50902">
    <property type="entry name" value="FLAVODOXIN_LIKE"/>
    <property type="match status" value="1"/>
</dbReference>
<comment type="cofactor">
    <cofactor evidence="1">
        <name>Fe cation</name>
        <dbReference type="ChEBI" id="CHEBI:24875"/>
    </cofactor>
</comment>
<dbReference type="Gene3D" id="3.40.50.360">
    <property type="match status" value="1"/>
</dbReference>
<gene>
    <name evidence="10" type="ORF">IAC96_00690</name>
</gene>
<feature type="domain" description="Rubredoxin-like" evidence="9">
    <location>
        <begin position="575"/>
        <end position="611"/>
    </location>
</feature>
<dbReference type="InterPro" id="IPR029039">
    <property type="entry name" value="Flavoprotein-like_sf"/>
</dbReference>
<dbReference type="AlphaFoldDB" id="A0A9D1EBZ9"/>
<evidence type="ECO:0000259" key="9">
    <source>
        <dbReference type="PROSITE" id="PS50903"/>
    </source>
</evidence>
<feature type="domain" description="Flavodoxin-like" evidence="8">
    <location>
        <begin position="256"/>
        <end position="395"/>
    </location>
</feature>
<dbReference type="Proteomes" id="UP000824201">
    <property type="component" value="Unassembled WGS sequence"/>
</dbReference>
<dbReference type="SMART" id="SM00849">
    <property type="entry name" value="Lactamase_B"/>
    <property type="match status" value="1"/>
</dbReference>
<dbReference type="InterPro" id="IPR001279">
    <property type="entry name" value="Metallo-B-lactamas"/>
</dbReference>
<dbReference type="SUPFAM" id="SSF50475">
    <property type="entry name" value="FMN-binding split barrel"/>
    <property type="match status" value="1"/>
</dbReference>
<evidence type="ECO:0000256" key="5">
    <source>
        <dbReference type="ARBA" id="ARBA00022448"/>
    </source>
</evidence>
<dbReference type="GO" id="GO:0005506">
    <property type="term" value="F:iron ion binding"/>
    <property type="evidence" value="ECO:0007669"/>
    <property type="project" value="InterPro"/>
</dbReference>
<organism evidence="10 11">
    <name type="scientific">Candidatus Fimimorpha faecalis</name>
    <dbReference type="NCBI Taxonomy" id="2840824"/>
    <lineage>
        <taxon>Bacteria</taxon>
        <taxon>Bacillati</taxon>
        <taxon>Bacillota</taxon>
        <taxon>Clostridia</taxon>
        <taxon>Eubacteriales</taxon>
        <taxon>Candidatus Fimimorpha</taxon>
    </lineage>
</organism>
<dbReference type="Pfam" id="PF01613">
    <property type="entry name" value="Flavin_Reduct"/>
    <property type="match status" value="1"/>
</dbReference>
<comment type="similarity">
    <text evidence="3">In the C-terminal section; belongs to the flavodoxin reductase family.</text>
</comment>
<dbReference type="SMART" id="SM00903">
    <property type="entry name" value="Flavin_Reduct"/>
    <property type="match status" value="1"/>
</dbReference>
<dbReference type="Gene3D" id="3.60.15.10">
    <property type="entry name" value="Ribonuclease Z/Hydroxyacylglutathione hydrolase-like"/>
    <property type="match status" value="1"/>
</dbReference>
<comment type="caution">
    <text evidence="10">The sequence shown here is derived from an EMBL/GenBank/DDBJ whole genome shotgun (WGS) entry which is preliminary data.</text>
</comment>
<dbReference type="GO" id="GO:0010181">
    <property type="term" value="F:FMN binding"/>
    <property type="evidence" value="ECO:0007669"/>
    <property type="project" value="InterPro"/>
</dbReference>
<dbReference type="InterPro" id="IPR024934">
    <property type="entry name" value="Rubredoxin-like_dom"/>
</dbReference>
<sequence length="611" mass="69102">MYCTKKVTEHITWIGGNDRRLALFESVYPIPMGVSYNSYFVSDEKTMVLDTVDKSVSGQFFENIESVRNGRKMDYLVVNHMEPDHAAVIDEFVLRYPEVQIICNEKIAEMMKQFFTFDVDSRTIIVKEGDTISTGQHTFTFVMAPMVHWPEVMMTYEVTNKILFSADAFGTFGALNGQLFADEVDFDRDYLDEARRYYTNIVGKYATQVQAALQKAASIEINMICPLHGFVWRKNIGYFLEKYVHWGTYTPEVDGVLIVYASVYGNTENVANILASKIADAGRKVVVYDVSVTHSSYLIAEAFKYSHIVFVSTTYNAGIFINMENFIHDVVNHNLQNRTIAIVENGSWTPTAGELMKEELSKCENMNFLENTLTVKSSLKENQLDNLNALVEEIVASVPDHSVVAHDGSDVEVNAMFKLSYGLFVLTAKNEKGDNGCIINTVTQLTDIPKRITIAVNKANYTHDMIMETGEFNVSVLSTDVPFSVFQHFGFQSGKDVDKFETWSQAQRSQNGLLYLNEYTNAFLSGKVISSMDFGTHTLFVADVTEAKVLTNDPSVTYAYYFDHVKPKPLNLEKKEGFICKICGYVYEGDELPEDFICPLCKHGADDFERL</sequence>
<accession>A0A9D1EBZ9</accession>
<dbReference type="Pfam" id="PF21349">
    <property type="entry name" value="RUBY_RBDX"/>
    <property type="match status" value="1"/>
</dbReference>
<dbReference type="InterPro" id="IPR048574">
    <property type="entry name" value="RUBY_RBDX"/>
</dbReference>
<proteinExistence type="inferred from homology"/>
<evidence type="ECO:0000256" key="4">
    <source>
        <dbReference type="ARBA" id="ARBA00007121"/>
    </source>
</evidence>
<evidence type="ECO:0000313" key="10">
    <source>
        <dbReference type="EMBL" id="HIR87444.1"/>
    </source>
</evidence>
<dbReference type="GO" id="GO:0016651">
    <property type="term" value="F:oxidoreductase activity, acting on NAD(P)H"/>
    <property type="evidence" value="ECO:0007669"/>
    <property type="project" value="UniProtKB-ARBA"/>
</dbReference>
<dbReference type="PROSITE" id="PS50903">
    <property type="entry name" value="RUBREDOXIN_LIKE"/>
    <property type="match status" value="1"/>
</dbReference>
<evidence type="ECO:0000259" key="8">
    <source>
        <dbReference type="PROSITE" id="PS50902"/>
    </source>
</evidence>
<keyword evidence="6" id="KW-0249">Electron transport</keyword>
<dbReference type="Pfam" id="PF00258">
    <property type="entry name" value="Flavodoxin_1"/>
    <property type="match status" value="1"/>
</dbReference>
<evidence type="ECO:0000313" key="11">
    <source>
        <dbReference type="Proteomes" id="UP000824201"/>
    </source>
</evidence>
<dbReference type="CDD" id="cd07709">
    <property type="entry name" value="flavodiiron_proteins_MBL-fold"/>
    <property type="match status" value="1"/>
</dbReference>
<dbReference type="InterPro" id="IPR045761">
    <property type="entry name" value="ODP_dom"/>
</dbReference>
<name>A0A9D1EBZ9_9FIRM</name>
<comment type="similarity">
    <text evidence="4">In the N-terminal section; belongs to the zinc metallo-hydrolase group 3 family.</text>
</comment>
<comment type="function">
    <text evidence="7">Mediates electron transfer from NADH to oxygen, reducing it to water. This modular protein has 3 redox cofactors, in other organisms the same activity requires 2 or 3 proteins.</text>
</comment>
<reference evidence="10" key="1">
    <citation type="submission" date="2020-10" db="EMBL/GenBank/DDBJ databases">
        <authorList>
            <person name="Gilroy R."/>
        </authorList>
    </citation>
    <scope>NUCLEOTIDE SEQUENCE</scope>
    <source>
        <strain evidence="10">ChiW13-3771</strain>
    </source>
</reference>
<protein>
    <submittedName>
        <fullName evidence="10">Flavin reductase</fullName>
    </submittedName>
</protein>